<dbReference type="EMBL" id="CP001154">
    <property type="protein sequence ID" value="ACO75500.1"/>
    <property type="molecule type" value="Genomic_DNA"/>
</dbReference>
<dbReference type="HOGENOM" id="CLU_3137161_0_0_4"/>
<accession>C1DBU7</accession>
<sequence>MTGQDFHTATPYCHSGCHGRTGRYRVPRPEIAGTAREMLRTGRIHRLLA</sequence>
<dbReference type="AlphaFoldDB" id="C1DBU7"/>
<name>C1DBU7_LARHH</name>
<dbReference type="Proteomes" id="UP000002010">
    <property type="component" value="Chromosome"/>
</dbReference>
<gene>
    <name evidence="1" type="ordered locus">LHK_02518</name>
</gene>
<organism evidence="1 2">
    <name type="scientific">Laribacter hongkongensis (strain HLHK9)</name>
    <dbReference type="NCBI Taxonomy" id="557598"/>
    <lineage>
        <taxon>Bacteria</taxon>
        <taxon>Pseudomonadati</taxon>
        <taxon>Pseudomonadota</taxon>
        <taxon>Betaproteobacteria</taxon>
        <taxon>Neisseriales</taxon>
        <taxon>Aquaspirillaceae</taxon>
        <taxon>Laribacter</taxon>
    </lineage>
</organism>
<reference evidence="1 2" key="1">
    <citation type="journal article" date="2009" name="PLoS Genet.">
        <title>The complete genome and proteome of Laribacter hongkongensis reveal potential mechanisms for adaptations to different temperatures and habitats.</title>
        <authorList>
            <person name="Woo P.C."/>
            <person name="Lau S.K."/>
            <person name="Tse H."/>
            <person name="Teng J.L."/>
            <person name="Curreem S.O."/>
            <person name="Tsang A.K."/>
            <person name="Fan R.Y."/>
            <person name="Wong G.K."/>
            <person name="Huang Y."/>
            <person name="Loman N.J."/>
            <person name="Snyder L.A."/>
            <person name="Cai J.J."/>
            <person name="Huang J.D."/>
            <person name="Mak W."/>
            <person name="Pallen M.J."/>
            <person name="Lok S."/>
            <person name="Yuen K.Y."/>
        </authorList>
    </citation>
    <scope>NUCLEOTIDE SEQUENCE [LARGE SCALE GENOMIC DNA]</scope>
    <source>
        <strain evidence="1 2">HLHK9</strain>
    </source>
</reference>
<dbReference type="KEGG" id="lhk:LHK_02518"/>
<evidence type="ECO:0000313" key="2">
    <source>
        <dbReference type="Proteomes" id="UP000002010"/>
    </source>
</evidence>
<proteinExistence type="predicted"/>
<protein>
    <submittedName>
        <fullName evidence="1">Uncharacterized protein</fullName>
    </submittedName>
</protein>
<keyword evidence="2" id="KW-1185">Reference proteome</keyword>
<evidence type="ECO:0000313" key="1">
    <source>
        <dbReference type="EMBL" id="ACO75500.1"/>
    </source>
</evidence>